<keyword evidence="1" id="KW-0175">Coiled coil</keyword>
<reference evidence="2 3" key="1">
    <citation type="submission" date="2020-08" db="EMBL/GenBank/DDBJ databases">
        <title>Aphidius gifuensis genome sequencing and assembly.</title>
        <authorList>
            <person name="Du Z."/>
        </authorList>
    </citation>
    <scope>NUCLEOTIDE SEQUENCE [LARGE SCALE GENOMIC DNA]</scope>
    <source>
        <strain evidence="2">YNYX2018</strain>
        <tissue evidence="2">Adults</tissue>
    </source>
</reference>
<proteinExistence type="predicted"/>
<dbReference type="OrthoDB" id="10255539at2759"/>
<dbReference type="SUPFAM" id="SSF57997">
    <property type="entry name" value="Tropomyosin"/>
    <property type="match status" value="1"/>
</dbReference>
<feature type="coiled-coil region" evidence="1">
    <location>
        <begin position="2"/>
        <end position="99"/>
    </location>
</feature>
<evidence type="ECO:0000256" key="1">
    <source>
        <dbReference type="SAM" id="Coils"/>
    </source>
</evidence>
<protein>
    <submittedName>
        <fullName evidence="2">Uncharacterized protein</fullName>
    </submittedName>
</protein>
<dbReference type="EMBL" id="JACMRX010000002">
    <property type="protein sequence ID" value="KAF7995260.1"/>
    <property type="molecule type" value="Genomic_DNA"/>
</dbReference>
<name>A0A834Y049_APHGI</name>
<gene>
    <name evidence="2" type="ORF">HCN44_004732</name>
</gene>
<organism evidence="2 3">
    <name type="scientific">Aphidius gifuensis</name>
    <name type="common">Parasitoid wasp</name>
    <dbReference type="NCBI Taxonomy" id="684658"/>
    <lineage>
        <taxon>Eukaryota</taxon>
        <taxon>Metazoa</taxon>
        <taxon>Ecdysozoa</taxon>
        <taxon>Arthropoda</taxon>
        <taxon>Hexapoda</taxon>
        <taxon>Insecta</taxon>
        <taxon>Pterygota</taxon>
        <taxon>Neoptera</taxon>
        <taxon>Endopterygota</taxon>
        <taxon>Hymenoptera</taxon>
        <taxon>Apocrita</taxon>
        <taxon>Ichneumonoidea</taxon>
        <taxon>Braconidae</taxon>
        <taxon>Aphidiinae</taxon>
        <taxon>Aphidius</taxon>
    </lineage>
</organism>
<sequence length="117" mass="13722">MAAAKLLAIENAENQLKLCQKKSEKSREAWQKHEQDSETLNLEIKDLENSIKIGQEQLQKAEEKLNNLNEKSINFNELLEKSKQNVTEYTDKIKNQKTITQQNKELMFEISSIHEEY</sequence>
<dbReference type="AlphaFoldDB" id="A0A834Y049"/>
<evidence type="ECO:0000313" key="3">
    <source>
        <dbReference type="Proteomes" id="UP000639338"/>
    </source>
</evidence>
<comment type="caution">
    <text evidence="2">The sequence shown here is derived from an EMBL/GenBank/DDBJ whole genome shotgun (WGS) entry which is preliminary data.</text>
</comment>
<keyword evidence="3" id="KW-1185">Reference proteome</keyword>
<dbReference type="Proteomes" id="UP000639338">
    <property type="component" value="Unassembled WGS sequence"/>
</dbReference>
<accession>A0A834Y049</accession>
<evidence type="ECO:0000313" key="2">
    <source>
        <dbReference type="EMBL" id="KAF7995260.1"/>
    </source>
</evidence>